<dbReference type="Pfam" id="PF17853">
    <property type="entry name" value="GGDEF_2"/>
    <property type="match status" value="1"/>
</dbReference>
<sequence length="534" mass="56841">MVGHTTLGTVVEWLGLTLLTARAGSVDSARPVQSVVVYDVADPPAVPAGAVVLGVGVHGEELIAELLEDLSRRKAAALIVREPVPVSPMIENTASYGGVALLGLVRGASWMQVARMLDDRHAHGDGSAGAAADALDLFEVANSLSALLNTPVTIEDVSSHIVAFSADQAHADEARKASVLGHQVPARYNDPMVEGGVFRRLYAASEPIFVPSIADGIRPRAAMPVRAGSEVMGSIWAIVDEPLSRAHATAMVEAARTAAIAMLRQRVATDASRQMRTALVSGLIDGGPEAVSAAARMRGTISGGCVLAAGIRVERTSHDAAVSAQLDRLANALRMWLHPELPDSAVAVVDETVYAVVPTYADQCLKMRQLRRLAGGFVKRAAQHDEFVMAIGKPVAGVAALGESRREADLALRVLRTTDTLSQRVAVAADLQSHILLMQLADLMANENTTLSGPIAILRAYDEQHQAALADTLHAWLDNFGDVAAAAAALHVHKNTFRYRLGRLVQIADIDLDDPEVRFQLMMQFRLAAQLFVQ</sequence>
<dbReference type="EMBL" id="BMHI01000007">
    <property type="protein sequence ID" value="GGB44931.1"/>
    <property type="molecule type" value="Genomic_DNA"/>
</dbReference>
<dbReference type="PANTHER" id="PTHR33744:SF17">
    <property type="entry name" value="CONSERVED PROTEIN"/>
    <property type="match status" value="1"/>
</dbReference>
<reference evidence="4" key="2">
    <citation type="submission" date="2020-09" db="EMBL/GenBank/DDBJ databases">
        <authorList>
            <person name="Sun Q."/>
            <person name="Zhou Y."/>
        </authorList>
    </citation>
    <scope>NUCLEOTIDE SEQUENCE</scope>
    <source>
        <strain evidence="4">CGMCC 1.15085</strain>
    </source>
</reference>
<comment type="similarity">
    <text evidence="1">Belongs to the CdaR family.</text>
</comment>
<dbReference type="Pfam" id="PF13556">
    <property type="entry name" value="HTH_30"/>
    <property type="match status" value="1"/>
</dbReference>
<reference evidence="4" key="1">
    <citation type="journal article" date="2014" name="Int. J. Syst. Evol. Microbiol.">
        <title>Complete genome sequence of Corynebacterium casei LMG S-19264T (=DSM 44701T), isolated from a smear-ripened cheese.</title>
        <authorList>
            <consortium name="US DOE Joint Genome Institute (JGI-PGF)"/>
            <person name="Walter F."/>
            <person name="Albersmeier A."/>
            <person name="Kalinowski J."/>
            <person name="Ruckert C."/>
        </authorList>
    </citation>
    <scope>NUCLEOTIDE SEQUENCE</scope>
    <source>
        <strain evidence="4">CGMCC 1.15085</strain>
    </source>
</reference>
<dbReference type="InterPro" id="IPR041522">
    <property type="entry name" value="CdaR_GGDEF"/>
</dbReference>
<dbReference type="InterPro" id="IPR051448">
    <property type="entry name" value="CdaR-like_regulators"/>
</dbReference>
<feature type="domain" description="PucR C-terminal helix-turn-helix" evidence="2">
    <location>
        <begin position="469"/>
        <end position="526"/>
    </location>
</feature>
<evidence type="ECO:0000313" key="4">
    <source>
        <dbReference type="EMBL" id="GGB44931.1"/>
    </source>
</evidence>
<dbReference type="InterPro" id="IPR025736">
    <property type="entry name" value="PucR_C-HTH_dom"/>
</dbReference>
<evidence type="ECO:0000256" key="1">
    <source>
        <dbReference type="ARBA" id="ARBA00006754"/>
    </source>
</evidence>
<dbReference type="PANTHER" id="PTHR33744">
    <property type="entry name" value="CARBOHYDRATE DIACID REGULATOR"/>
    <property type="match status" value="1"/>
</dbReference>
<comment type="caution">
    <text evidence="4">The sequence shown here is derived from an EMBL/GenBank/DDBJ whole genome shotgun (WGS) entry which is preliminary data.</text>
</comment>
<dbReference type="InterPro" id="IPR042070">
    <property type="entry name" value="PucR_C-HTH_sf"/>
</dbReference>
<organism evidence="4 5">
    <name type="scientific">Flexivirga endophytica</name>
    <dbReference type="NCBI Taxonomy" id="1849103"/>
    <lineage>
        <taxon>Bacteria</taxon>
        <taxon>Bacillati</taxon>
        <taxon>Actinomycetota</taxon>
        <taxon>Actinomycetes</taxon>
        <taxon>Micrococcales</taxon>
        <taxon>Dermacoccaceae</taxon>
        <taxon>Flexivirga</taxon>
    </lineage>
</organism>
<evidence type="ECO:0000259" key="3">
    <source>
        <dbReference type="Pfam" id="PF17853"/>
    </source>
</evidence>
<gene>
    <name evidence="4" type="ORF">GCM10011492_40040</name>
</gene>
<evidence type="ECO:0000259" key="2">
    <source>
        <dbReference type="Pfam" id="PF13556"/>
    </source>
</evidence>
<feature type="domain" description="CdaR GGDEF-like" evidence="3">
    <location>
        <begin position="291"/>
        <end position="414"/>
    </location>
</feature>
<name>A0A916X0S4_9MICO</name>
<keyword evidence="5" id="KW-1185">Reference proteome</keyword>
<dbReference type="RefSeq" id="WP_188838849.1">
    <property type="nucleotide sequence ID" value="NZ_BMHI01000007.1"/>
</dbReference>
<dbReference type="Proteomes" id="UP000636793">
    <property type="component" value="Unassembled WGS sequence"/>
</dbReference>
<accession>A0A916X0S4</accession>
<protein>
    <submittedName>
        <fullName evidence="4">PucR family transcriptional regulator</fullName>
    </submittedName>
</protein>
<dbReference type="AlphaFoldDB" id="A0A916X0S4"/>
<dbReference type="Gene3D" id="1.10.10.2840">
    <property type="entry name" value="PucR C-terminal helix-turn-helix domain"/>
    <property type="match status" value="1"/>
</dbReference>
<evidence type="ECO:0000313" key="5">
    <source>
        <dbReference type="Proteomes" id="UP000636793"/>
    </source>
</evidence>
<proteinExistence type="inferred from homology"/>